<dbReference type="SUPFAM" id="SSF57845">
    <property type="entry name" value="B-box zinc-binding domain"/>
    <property type="match status" value="1"/>
</dbReference>
<accession>A0A1R2AMJ0</accession>
<dbReference type="InterPro" id="IPR011992">
    <property type="entry name" value="EF-hand-dom_pair"/>
</dbReference>
<dbReference type="Gene3D" id="1.10.238.10">
    <property type="entry name" value="EF-hand"/>
    <property type="match status" value="2"/>
</dbReference>
<evidence type="ECO:0008006" key="4">
    <source>
        <dbReference type="Google" id="ProtNLM"/>
    </source>
</evidence>
<feature type="compositionally biased region" description="Basic residues" evidence="1">
    <location>
        <begin position="44"/>
        <end position="68"/>
    </location>
</feature>
<comment type="caution">
    <text evidence="2">The sequence shown here is derived from an EMBL/GenBank/DDBJ whole genome shotgun (WGS) entry which is preliminary data.</text>
</comment>
<dbReference type="EMBL" id="MPUH01001970">
    <property type="protein sequence ID" value="OMJ65732.1"/>
    <property type="molecule type" value="Genomic_DNA"/>
</dbReference>
<dbReference type="PANTHER" id="PTHR36754">
    <property type="entry name" value="E3 UBIQUITIN-PROTEIN LIGASE TRIM37"/>
    <property type="match status" value="1"/>
</dbReference>
<evidence type="ECO:0000256" key="1">
    <source>
        <dbReference type="SAM" id="MobiDB-lite"/>
    </source>
</evidence>
<dbReference type="GO" id="GO:0061630">
    <property type="term" value="F:ubiquitin protein ligase activity"/>
    <property type="evidence" value="ECO:0007669"/>
    <property type="project" value="TreeGrafter"/>
</dbReference>
<sequence>MNKSSNQSPNQPPNQSPNRSPNQSSDRSPSQSPKQSPNQSPKPTNRKKGLNRKNTIKNKIATSRKHNSSKHEDSNSPDSGVSPKSISGKDLSDEVPIPNQPQPEKNFRPSDVVNQKSIENIEFGEEFCQWHHRPLTLYSEINEMPLCEECLTNQYKGSTGKIISLEEAYRYRVASVYNTLSIHLYGRKEQLESQARRIEFRVDELTRLVSVIERDMESEFQGMLERLNSAFNSYDGFIQSDIKSLDEDLRNIDAIIQELNSCDTDLVRFLFKYKDIKKELEIAISKPFRSDIKVRPSDLPHELEEIRGLAGKCMALKELVEYKNDLIWKLMNERVPTCKVSKEIENELKAWVELTDKFSKELEKYELKCDFCGVILDHENANLPCPKNSSYSLSLVDSTKYPTGYKGNTRHYFVKIPALPKPEEAKKPKYADVENKLLQKISKTAREKNLDVESCFKQFDMLNAGYLTPTDFYFLLVQVFSLNGEEISELIFQFDPKREGRVKYEDIIKEITAKLPEPFQKLRDNAEKILELCKKKDRLTEGAIALENFKDVLRQINLSGEEIAEALKVTTKNNRGKIHYLDFHEKIV</sequence>
<dbReference type="PANTHER" id="PTHR36754:SF2">
    <property type="entry name" value="E3 UBIQUITIN-PROTEIN LIGASE TRIM37"/>
    <property type="match status" value="1"/>
</dbReference>
<feature type="region of interest" description="Disordered" evidence="1">
    <location>
        <begin position="1"/>
        <end position="111"/>
    </location>
</feature>
<dbReference type="GO" id="GO:0070842">
    <property type="term" value="P:aggresome assembly"/>
    <property type="evidence" value="ECO:0007669"/>
    <property type="project" value="TreeGrafter"/>
</dbReference>
<dbReference type="GO" id="GO:0006513">
    <property type="term" value="P:protein monoubiquitination"/>
    <property type="evidence" value="ECO:0007669"/>
    <property type="project" value="TreeGrafter"/>
</dbReference>
<dbReference type="AlphaFoldDB" id="A0A1R2AMJ0"/>
<feature type="compositionally biased region" description="Polar residues" evidence="1">
    <location>
        <begin position="76"/>
        <end position="85"/>
    </location>
</feature>
<dbReference type="GO" id="GO:0005778">
    <property type="term" value="C:peroxisomal membrane"/>
    <property type="evidence" value="ECO:0007669"/>
    <property type="project" value="TreeGrafter"/>
</dbReference>
<dbReference type="GO" id="GO:0016235">
    <property type="term" value="C:aggresome"/>
    <property type="evidence" value="ECO:0007669"/>
    <property type="project" value="TreeGrafter"/>
</dbReference>
<dbReference type="SUPFAM" id="SSF47473">
    <property type="entry name" value="EF-hand"/>
    <property type="match status" value="1"/>
</dbReference>
<dbReference type="GO" id="GO:0051865">
    <property type="term" value="P:protein autoubiquitination"/>
    <property type="evidence" value="ECO:0007669"/>
    <property type="project" value="TreeGrafter"/>
</dbReference>
<reference evidence="2 3" key="1">
    <citation type="submission" date="2016-11" db="EMBL/GenBank/DDBJ databases">
        <title>The macronuclear genome of Stentor coeruleus: a giant cell with tiny introns.</title>
        <authorList>
            <person name="Slabodnick M."/>
            <person name="Ruby J.G."/>
            <person name="Reiff S.B."/>
            <person name="Swart E.C."/>
            <person name="Gosai S."/>
            <person name="Prabakaran S."/>
            <person name="Witkowska E."/>
            <person name="Larue G.E."/>
            <person name="Fisher S."/>
            <person name="Freeman R.M."/>
            <person name="Gunawardena J."/>
            <person name="Chu W."/>
            <person name="Stover N.A."/>
            <person name="Gregory B.D."/>
            <person name="Nowacki M."/>
            <person name="Derisi J."/>
            <person name="Roy S.W."/>
            <person name="Marshall W.F."/>
            <person name="Sood P."/>
        </authorList>
    </citation>
    <scope>NUCLEOTIDE SEQUENCE [LARGE SCALE GENOMIC DNA]</scope>
    <source>
        <strain evidence="2">WM001</strain>
    </source>
</reference>
<evidence type="ECO:0000313" key="3">
    <source>
        <dbReference type="Proteomes" id="UP000187209"/>
    </source>
</evidence>
<organism evidence="2 3">
    <name type="scientific">Stentor coeruleus</name>
    <dbReference type="NCBI Taxonomy" id="5963"/>
    <lineage>
        <taxon>Eukaryota</taxon>
        <taxon>Sar</taxon>
        <taxon>Alveolata</taxon>
        <taxon>Ciliophora</taxon>
        <taxon>Postciliodesmatophora</taxon>
        <taxon>Heterotrichea</taxon>
        <taxon>Heterotrichida</taxon>
        <taxon>Stentoridae</taxon>
        <taxon>Stentor</taxon>
    </lineage>
</organism>
<dbReference type="Proteomes" id="UP000187209">
    <property type="component" value="Unassembled WGS sequence"/>
</dbReference>
<dbReference type="GO" id="GO:0005164">
    <property type="term" value="F:tumor necrosis factor receptor binding"/>
    <property type="evidence" value="ECO:0007669"/>
    <property type="project" value="TreeGrafter"/>
</dbReference>
<dbReference type="InterPro" id="IPR053003">
    <property type="entry name" value="TRIM_RBCC_E3_ubiq-ligases"/>
</dbReference>
<protein>
    <recommendedName>
        <fullName evidence="4">EF-hand domain-containing protein</fullName>
    </recommendedName>
</protein>
<dbReference type="OrthoDB" id="342730at2759"/>
<keyword evidence="3" id="KW-1185">Reference proteome</keyword>
<name>A0A1R2AMJ0_9CILI</name>
<gene>
    <name evidence="2" type="ORF">SteCoe_37711</name>
</gene>
<feature type="compositionally biased region" description="Low complexity" evidence="1">
    <location>
        <begin position="16"/>
        <end position="43"/>
    </location>
</feature>
<dbReference type="GO" id="GO:0031625">
    <property type="term" value="F:ubiquitin protein ligase binding"/>
    <property type="evidence" value="ECO:0007669"/>
    <property type="project" value="TreeGrafter"/>
</dbReference>
<proteinExistence type="predicted"/>
<evidence type="ECO:0000313" key="2">
    <source>
        <dbReference type="EMBL" id="OMJ65732.1"/>
    </source>
</evidence>